<sequence>MRVICHIGHHKTGTTTLQAFLSQNFAALIKAGTLYPWTESEGAALALSQTLHPAGWSRPLLPINFREAHNALAFRMLADTLPKWKVPPYHRMLPHSRQMLLSVRNQINTLAPSTVVLCSEVMSHFGLVAPEQITRLRDEAFPDAKDIRLWCTLRRPDEQLVSWHGQQVRFGQSPPPLSDVERGLKLDSLHVDYRGVIEPWLQRLGGATPVLRPYRETLAEGGSVEDFLRHSGATVPRGLASAPTLNISRKPGIVLLLRQANAALPAPLAQELADWLDGKGANLTLASTSDVEFLGPDARHRLAERFRPIHDWLSEVTGRPAFFTDLDRMTACNPMSEDAALRQLLDQLRPSFTDDIRSPQIRDFLKGLRHAA</sequence>
<evidence type="ECO:0008006" key="3">
    <source>
        <dbReference type="Google" id="ProtNLM"/>
    </source>
</evidence>
<dbReference type="InterPro" id="IPR027417">
    <property type="entry name" value="P-loop_NTPase"/>
</dbReference>
<evidence type="ECO:0000313" key="2">
    <source>
        <dbReference type="Proteomes" id="UP001517376"/>
    </source>
</evidence>
<organism evidence="1 2">
    <name type="scientific">Paragemmobacter ruber</name>
    <dbReference type="NCBI Taxonomy" id="1985673"/>
    <lineage>
        <taxon>Bacteria</taxon>
        <taxon>Pseudomonadati</taxon>
        <taxon>Pseudomonadota</taxon>
        <taxon>Alphaproteobacteria</taxon>
        <taxon>Rhodobacterales</taxon>
        <taxon>Paracoccaceae</taxon>
        <taxon>Paragemmobacter</taxon>
    </lineage>
</organism>
<keyword evidence="2" id="KW-1185">Reference proteome</keyword>
<evidence type="ECO:0000313" key="1">
    <source>
        <dbReference type="EMBL" id="NBE06431.1"/>
    </source>
</evidence>
<accession>A0ABW9Y2S0</accession>
<dbReference type="RefSeq" id="WP_161765432.1">
    <property type="nucleotide sequence ID" value="NZ_JAAATW010000001.1"/>
</dbReference>
<protein>
    <recommendedName>
        <fullName evidence="3">Sulfotransferase family protein</fullName>
    </recommendedName>
</protein>
<comment type="caution">
    <text evidence="1">The sequence shown here is derived from an EMBL/GenBank/DDBJ whole genome shotgun (WGS) entry which is preliminary data.</text>
</comment>
<proteinExistence type="predicted"/>
<dbReference type="Proteomes" id="UP001517376">
    <property type="component" value="Unassembled WGS sequence"/>
</dbReference>
<dbReference type="EMBL" id="JAAATW010000001">
    <property type="protein sequence ID" value="NBE06431.1"/>
    <property type="molecule type" value="Genomic_DNA"/>
</dbReference>
<reference evidence="2" key="1">
    <citation type="submission" date="2020-01" db="EMBL/GenBank/DDBJ databases">
        <title>Sphingomonas sp. strain CSW-10.</title>
        <authorList>
            <person name="Chen W.-M."/>
        </authorList>
    </citation>
    <scope>NUCLEOTIDE SEQUENCE [LARGE SCALE GENOMIC DNA]</scope>
    <source>
        <strain evidence="2">CCP-1</strain>
    </source>
</reference>
<gene>
    <name evidence="1" type="ORF">GU920_02710</name>
</gene>
<dbReference type="SUPFAM" id="SSF52540">
    <property type="entry name" value="P-loop containing nucleoside triphosphate hydrolases"/>
    <property type="match status" value="1"/>
</dbReference>
<name>A0ABW9Y2S0_9RHOB</name>